<proteinExistence type="inferred from homology"/>
<sequence>MAGKIRGICVIRGEKKIYHNKTNQLQTIIFRNAICIFETLKNAQMKIVISPAKSLNFEKELPTSQYTEPSFLKEARVVHKVVKTKKPSELSELMSISDKLADLNWKRNQEWKTPFTSENARPAVYTFDGDVYTGLDAYTIPVEKLDVLQDKLRILSGLYGLLKPLDLMQAYRLEMGTKMPVGESKNLHDFWKPTVTKALNKELKKDELFVNLASNEYFSAVDVKALKVPVITPDFKDYKDGKLKMISFFAKKARGMMVRYIIDTNAETIDDLKGFNYDGYQFDANLSKGNHLVFTR</sequence>
<evidence type="ECO:0000313" key="3">
    <source>
        <dbReference type="Proteomes" id="UP001500748"/>
    </source>
</evidence>
<protein>
    <recommendedName>
        <fullName evidence="1">UPF0246 protein GCM10022423_33790</fullName>
    </recommendedName>
</protein>
<organism evidence="2 3">
    <name type="scientific">Flavobacterium ginsengiterrae</name>
    <dbReference type="NCBI Taxonomy" id="871695"/>
    <lineage>
        <taxon>Bacteria</taxon>
        <taxon>Pseudomonadati</taxon>
        <taxon>Bacteroidota</taxon>
        <taxon>Flavobacteriia</taxon>
        <taxon>Flavobacteriales</taxon>
        <taxon>Flavobacteriaceae</taxon>
        <taxon>Flavobacterium</taxon>
    </lineage>
</organism>
<dbReference type="EMBL" id="BAABDU010000006">
    <property type="protein sequence ID" value="GAA3776039.1"/>
    <property type="molecule type" value="Genomic_DNA"/>
</dbReference>
<dbReference type="NCBIfam" id="NF002542">
    <property type="entry name" value="PRK02101.1-3"/>
    <property type="match status" value="1"/>
</dbReference>
<evidence type="ECO:0000256" key="1">
    <source>
        <dbReference type="HAMAP-Rule" id="MF_00652"/>
    </source>
</evidence>
<dbReference type="Pfam" id="PF03883">
    <property type="entry name" value="H2O2_YaaD"/>
    <property type="match status" value="1"/>
</dbReference>
<dbReference type="PANTHER" id="PTHR30283:SF4">
    <property type="entry name" value="PEROXIDE STRESS RESISTANCE PROTEIN YAAA"/>
    <property type="match status" value="1"/>
</dbReference>
<comment type="caution">
    <text evidence="2">The sequence shown here is derived from an EMBL/GenBank/DDBJ whole genome shotgun (WGS) entry which is preliminary data.</text>
</comment>
<comment type="similarity">
    <text evidence="1">Belongs to the UPF0246 family.</text>
</comment>
<evidence type="ECO:0000313" key="2">
    <source>
        <dbReference type="EMBL" id="GAA3776039.1"/>
    </source>
</evidence>
<dbReference type="InterPro" id="IPR005583">
    <property type="entry name" value="YaaA"/>
</dbReference>
<reference evidence="3" key="1">
    <citation type="journal article" date="2019" name="Int. J. Syst. Evol. Microbiol.">
        <title>The Global Catalogue of Microorganisms (GCM) 10K type strain sequencing project: providing services to taxonomists for standard genome sequencing and annotation.</title>
        <authorList>
            <consortium name="The Broad Institute Genomics Platform"/>
            <consortium name="The Broad Institute Genome Sequencing Center for Infectious Disease"/>
            <person name="Wu L."/>
            <person name="Ma J."/>
        </authorList>
    </citation>
    <scope>NUCLEOTIDE SEQUENCE [LARGE SCALE GENOMIC DNA]</scope>
    <source>
        <strain evidence="3">JCM 17337</strain>
    </source>
</reference>
<name>A0ABP7GW01_9FLAO</name>
<gene>
    <name evidence="2" type="primary">yaaA</name>
    <name evidence="2" type="ORF">GCM10022423_33790</name>
</gene>
<accession>A0ABP7GW01</accession>
<dbReference type="Proteomes" id="UP001500748">
    <property type="component" value="Unassembled WGS sequence"/>
</dbReference>
<dbReference type="HAMAP" id="MF_00652">
    <property type="entry name" value="UPF0246"/>
    <property type="match status" value="1"/>
</dbReference>
<dbReference type="PANTHER" id="PTHR30283">
    <property type="entry name" value="PEROXIDE STRESS RESPONSE PROTEIN YAAA"/>
    <property type="match status" value="1"/>
</dbReference>
<keyword evidence="3" id="KW-1185">Reference proteome</keyword>